<dbReference type="RefSeq" id="WP_062390723.1">
    <property type="nucleotide sequence ID" value="NZ_CP014750.1"/>
</dbReference>
<dbReference type="Gene3D" id="1.10.10.10">
    <property type="entry name" value="Winged helix-like DNA-binding domain superfamily/Winged helix DNA-binding domain"/>
    <property type="match status" value="2"/>
</dbReference>
<gene>
    <name evidence="6" type="ORF">A0127_09795</name>
</gene>
<dbReference type="InterPro" id="IPR036390">
    <property type="entry name" value="WH_DNA-bd_sf"/>
</dbReference>
<sequence length="236" mass="27148">MSEPDIFYILGNKVRRDLLSHLTCTECYFSFLSSKVSVSSTAVAKHLKIMEREGILKSYEREGPFIGPARKYYNIDISKTYVATITPNIFWYRGLDLGDEHGGEIEINLDLLKESPENLLEMIDLFMRATKELEKVLEALRAIESRRDRLMKSIKDTYLKEIGDMTQLAILHYVLLNGRATVDELSDRLNLKEREVLQKAEELDRFVPLRIKDSVIEVDEERLKAKLGGETDAGED</sequence>
<evidence type="ECO:0000313" key="7">
    <source>
        <dbReference type="Proteomes" id="UP000073604"/>
    </source>
</evidence>
<dbReference type="GeneID" id="27140841"/>
<dbReference type="InterPro" id="IPR054749">
    <property type="entry name" value="PF0095-like_C"/>
</dbReference>
<keyword evidence="3" id="KW-0804">Transcription</keyword>
<dbReference type="STRING" id="53952.A0127_09795"/>
<dbReference type="OrthoDB" id="9623at2157"/>
<dbReference type="Gene3D" id="6.10.250.2960">
    <property type="match status" value="1"/>
</dbReference>
<protein>
    <submittedName>
        <fullName evidence="6">Transcriptional regulator</fullName>
    </submittedName>
</protein>
<name>A0A142CXC9_9EURY</name>
<dbReference type="CDD" id="cd00090">
    <property type="entry name" value="HTH_ARSR"/>
    <property type="match status" value="1"/>
</dbReference>
<dbReference type="GO" id="GO:0003677">
    <property type="term" value="F:DNA binding"/>
    <property type="evidence" value="ECO:0007669"/>
    <property type="project" value="UniProtKB-KW"/>
</dbReference>
<keyword evidence="4" id="KW-0175">Coiled coil</keyword>
<proteinExistence type="predicted"/>
<dbReference type="KEGG" id="tpep:A0127_09795"/>
<evidence type="ECO:0000259" key="5">
    <source>
        <dbReference type="SMART" id="SM00418"/>
    </source>
</evidence>
<accession>A0A142CXC9</accession>
<evidence type="ECO:0000256" key="3">
    <source>
        <dbReference type="ARBA" id="ARBA00023163"/>
    </source>
</evidence>
<dbReference type="AlphaFoldDB" id="A0A142CXC9"/>
<keyword evidence="7" id="KW-1185">Reference proteome</keyword>
<dbReference type="GO" id="GO:0003700">
    <property type="term" value="F:DNA-binding transcription factor activity"/>
    <property type="evidence" value="ECO:0007669"/>
    <property type="project" value="InterPro"/>
</dbReference>
<dbReference type="PANTHER" id="PTHR33154:SF33">
    <property type="entry name" value="TRANSCRIPTIONAL REPRESSOR SDPR"/>
    <property type="match status" value="1"/>
</dbReference>
<organism evidence="6 7">
    <name type="scientific">Thermococcus peptonophilus</name>
    <dbReference type="NCBI Taxonomy" id="53952"/>
    <lineage>
        <taxon>Archaea</taxon>
        <taxon>Methanobacteriati</taxon>
        <taxon>Methanobacteriota</taxon>
        <taxon>Thermococci</taxon>
        <taxon>Thermococcales</taxon>
        <taxon>Thermococcaceae</taxon>
        <taxon>Thermococcus</taxon>
    </lineage>
</organism>
<dbReference type="InterPro" id="IPR001845">
    <property type="entry name" value="HTH_ArsR_DNA-bd_dom"/>
</dbReference>
<reference evidence="7" key="1">
    <citation type="submission" date="2016-03" db="EMBL/GenBank/DDBJ databases">
        <authorList>
            <person name="Oger P.M."/>
        </authorList>
    </citation>
    <scope>NUCLEOTIDE SEQUENCE [LARGE SCALE GENOMIC DNA]</scope>
    <source>
        <strain evidence="7">OG-1</strain>
    </source>
</reference>
<feature type="domain" description="HTH arsR-type" evidence="5">
    <location>
        <begin position="5"/>
        <end position="86"/>
    </location>
</feature>
<dbReference type="EMBL" id="CP014750">
    <property type="protein sequence ID" value="AMQ19431.1"/>
    <property type="molecule type" value="Genomic_DNA"/>
</dbReference>
<evidence type="ECO:0000256" key="4">
    <source>
        <dbReference type="SAM" id="Coils"/>
    </source>
</evidence>
<feature type="coiled-coil region" evidence="4">
    <location>
        <begin position="126"/>
        <end position="153"/>
    </location>
</feature>
<evidence type="ECO:0000313" key="6">
    <source>
        <dbReference type="EMBL" id="AMQ19431.1"/>
    </source>
</evidence>
<dbReference type="SUPFAM" id="SSF46785">
    <property type="entry name" value="Winged helix' DNA-binding domain"/>
    <property type="match status" value="2"/>
</dbReference>
<dbReference type="InterPro" id="IPR036388">
    <property type="entry name" value="WH-like_DNA-bd_sf"/>
</dbReference>
<dbReference type="InterPro" id="IPR051081">
    <property type="entry name" value="HTH_MetalResp_TranReg"/>
</dbReference>
<dbReference type="InterPro" id="IPR011991">
    <property type="entry name" value="ArsR-like_HTH"/>
</dbReference>
<keyword evidence="2" id="KW-0238">DNA-binding</keyword>
<evidence type="ECO:0000256" key="1">
    <source>
        <dbReference type="ARBA" id="ARBA00023015"/>
    </source>
</evidence>
<dbReference type="SMART" id="SM00418">
    <property type="entry name" value="HTH_ARSR"/>
    <property type="match status" value="1"/>
</dbReference>
<dbReference type="Pfam" id="PF22315">
    <property type="entry name" value="PF0095-like_C"/>
    <property type="match status" value="1"/>
</dbReference>
<keyword evidence="1" id="KW-0805">Transcription regulation</keyword>
<dbReference type="NCBIfam" id="NF047699">
    <property type="entry name" value="sulf_reg_SurR"/>
    <property type="match status" value="1"/>
</dbReference>
<dbReference type="Proteomes" id="UP000073604">
    <property type="component" value="Chromosome"/>
</dbReference>
<dbReference type="PANTHER" id="PTHR33154">
    <property type="entry name" value="TRANSCRIPTIONAL REGULATOR, ARSR FAMILY"/>
    <property type="match status" value="1"/>
</dbReference>
<evidence type="ECO:0000256" key="2">
    <source>
        <dbReference type="ARBA" id="ARBA00023125"/>
    </source>
</evidence>